<feature type="domain" description="ABC transporter" evidence="12">
    <location>
        <begin position="347"/>
        <end position="583"/>
    </location>
</feature>
<keyword evidence="9 11" id="KW-0472">Membrane</keyword>
<comment type="caution">
    <text evidence="14">The sequence shown here is derived from an EMBL/GenBank/DDBJ whole genome shotgun (WGS) entry which is preliminary data.</text>
</comment>
<keyword evidence="7" id="KW-0067">ATP-binding</keyword>
<keyword evidence="15" id="KW-1185">Reference proteome</keyword>
<keyword evidence="4" id="KW-0997">Cell inner membrane</keyword>
<dbReference type="GO" id="GO:0005524">
    <property type="term" value="F:ATP binding"/>
    <property type="evidence" value="ECO:0007669"/>
    <property type="project" value="UniProtKB-KW"/>
</dbReference>
<feature type="transmembrane region" description="Helical" evidence="11">
    <location>
        <begin position="172"/>
        <end position="189"/>
    </location>
</feature>
<reference evidence="14" key="1">
    <citation type="submission" date="2021-01" db="EMBL/GenBank/DDBJ databases">
        <title>Whole genome shotgun sequence of Sinosporangium siamense NBRC 109515.</title>
        <authorList>
            <person name="Komaki H."/>
            <person name="Tamura T."/>
        </authorList>
    </citation>
    <scope>NUCLEOTIDE SEQUENCE</scope>
    <source>
        <strain evidence="14">NBRC 109515</strain>
    </source>
</reference>
<dbReference type="InterPro" id="IPR011527">
    <property type="entry name" value="ABC1_TM_dom"/>
</dbReference>
<feature type="domain" description="ABC transmembrane type-1" evidence="13">
    <location>
        <begin position="31"/>
        <end position="313"/>
    </location>
</feature>
<dbReference type="Pfam" id="PF00664">
    <property type="entry name" value="ABC_membrane"/>
    <property type="match status" value="1"/>
</dbReference>
<evidence type="ECO:0000259" key="12">
    <source>
        <dbReference type="PROSITE" id="PS50893"/>
    </source>
</evidence>
<feature type="transmembrane region" description="Helical" evidence="11">
    <location>
        <begin position="71"/>
        <end position="94"/>
    </location>
</feature>
<gene>
    <name evidence="14" type="ORF">Ssi02_17420</name>
</gene>
<name>A0A919RGH3_9ACTN</name>
<dbReference type="PROSITE" id="PS50893">
    <property type="entry name" value="ABC_TRANSPORTER_2"/>
    <property type="match status" value="1"/>
</dbReference>
<evidence type="ECO:0000256" key="4">
    <source>
        <dbReference type="ARBA" id="ARBA00022519"/>
    </source>
</evidence>
<dbReference type="PANTHER" id="PTHR43394">
    <property type="entry name" value="ATP-DEPENDENT PERMEASE MDL1, MITOCHONDRIAL"/>
    <property type="match status" value="1"/>
</dbReference>
<keyword evidence="6" id="KW-0547">Nucleotide-binding</keyword>
<dbReference type="InterPro" id="IPR039421">
    <property type="entry name" value="Type_1_exporter"/>
</dbReference>
<dbReference type="SUPFAM" id="SSF52540">
    <property type="entry name" value="P-loop containing nucleoside triphosphate hydrolases"/>
    <property type="match status" value="1"/>
</dbReference>
<dbReference type="SMART" id="SM00382">
    <property type="entry name" value="AAA"/>
    <property type="match status" value="1"/>
</dbReference>
<dbReference type="Gene3D" id="1.20.1560.10">
    <property type="entry name" value="ABC transporter type 1, transmembrane domain"/>
    <property type="match status" value="1"/>
</dbReference>
<dbReference type="Gene3D" id="3.40.50.300">
    <property type="entry name" value="P-loop containing nucleotide triphosphate hydrolases"/>
    <property type="match status" value="1"/>
</dbReference>
<dbReference type="RefSeq" id="WP_204023105.1">
    <property type="nucleotide sequence ID" value="NZ_BOOW01000010.1"/>
</dbReference>
<dbReference type="InterPro" id="IPR027417">
    <property type="entry name" value="P-loop_NTPase"/>
</dbReference>
<evidence type="ECO:0000259" key="13">
    <source>
        <dbReference type="PROSITE" id="PS50929"/>
    </source>
</evidence>
<dbReference type="Proteomes" id="UP000606172">
    <property type="component" value="Unassembled WGS sequence"/>
</dbReference>
<keyword evidence="2" id="KW-0813">Transport</keyword>
<evidence type="ECO:0000256" key="11">
    <source>
        <dbReference type="SAM" id="Phobius"/>
    </source>
</evidence>
<dbReference type="PROSITE" id="PS00211">
    <property type="entry name" value="ABC_TRANSPORTER_1"/>
    <property type="match status" value="1"/>
</dbReference>
<feature type="transmembrane region" description="Helical" evidence="11">
    <location>
        <begin position="146"/>
        <end position="166"/>
    </location>
</feature>
<accession>A0A919RGH3</accession>
<dbReference type="InterPro" id="IPR036640">
    <property type="entry name" value="ABC1_TM_sf"/>
</dbReference>
<protein>
    <submittedName>
        <fullName evidence="14">ABC transporter permease</fullName>
    </submittedName>
</protein>
<keyword evidence="5 11" id="KW-0812">Transmembrane</keyword>
<comment type="subcellular location">
    <subcellularLocation>
        <location evidence="1">Cell inner membrane</location>
        <topology evidence="1">Multi-pass membrane protein</topology>
    </subcellularLocation>
</comment>
<dbReference type="SUPFAM" id="SSF90123">
    <property type="entry name" value="ABC transporter transmembrane region"/>
    <property type="match status" value="1"/>
</dbReference>
<dbReference type="InterPro" id="IPR017871">
    <property type="entry name" value="ABC_transporter-like_CS"/>
</dbReference>
<proteinExistence type="inferred from homology"/>
<dbReference type="GO" id="GO:0005886">
    <property type="term" value="C:plasma membrane"/>
    <property type="evidence" value="ECO:0007669"/>
    <property type="project" value="UniProtKB-SubCell"/>
</dbReference>
<evidence type="ECO:0000256" key="7">
    <source>
        <dbReference type="ARBA" id="ARBA00022840"/>
    </source>
</evidence>
<dbReference type="PANTHER" id="PTHR43394:SF1">
    <property type="entry name" value="ATP-BINDING CASSETTE SUB-FAMILY B MEMBER 10, MITOCHONDRIAL"/>
    <property type="match status" value="1"/>
</dbReference>
<evidence type="ECO:0000256" key="6">
    <source>
        <dbReference type="ARBA" id="ARBA00022741"/>
    </source>
</evidence>
<evidence type="ECO:0000313" key="15">
    <source>
        <dbReference type="Proteomes" id="UP000606172"/>
    </source>
</evidence>
<keyword evidence="3" id="KW-1003">Cell membrane</keyword>
<dbReference type="AlphaFoldDB" id="A0A919RGH3"/>
<feature type="transmembrane region" description="Helical" evidence="11">
    <location>
        <begin position="29"/>
        <end position="51"/>
    </location>
</feature>
<dbReference type="EMBL" id="BOOW01000010">
    <property type="protein sequence ID" value="GII91511.1"/>
    <property type="molecule type" value="Genomic_DNA"/>
</dbReference>
<feature type="transmembrane region" description="Helical" evidence="11">
    <location>
        <begin position="251"/>
        <end position="275"/>
    </location>
</feature>
<dbReference type="InterPro" id="IPR003439">
    <property type="entry name" value="ABC_transporter-like_ATP-bd"/>
</dbReference>
<dbReference type="InterPro" id="IPR003593">
    <property type="entry name" value="AAA+_ATPase"/>
</dbReference>
<evidence type="ECO:0000313" key="14">
    <source>
        <dbReference type="EMBL" id="GII91511.1"/>
    </source>
</evidence>
<dbReference type="FunFam" id="3.40.50.300:FF:000221">
    <property type="entry name" value="Multidrug ABC transporter ATP-binding protein"/>
    <property type="match status" value="1"/>
</dbReference>
<evidence type="ECO:0000256" key="1">
    <source>
        <dbReference type="ARBA" id="ARBA00004429"/>
    </source>
</evidence>
<evidence type="ECO:0000256" key="8">
    <source>
        <dbReference type="ARBA" id="ARBA00022989"/>
    </source>
</evidence>
<sequence length="598" mass="65318">MRIPHVAPIVSIRHVFRAFWPHMQGYRRYLVIGICVAVFAAGCEVVAIWLFGRITDEVLAKQDLGAFWAPAILWLGLAVVAGIAAFIGGWLTALAGERFLLRLRDHVYDHMQKLSPDYFENRRLGDLMARLTDDIEAIEELVASGLVRLVTVLISIVFFAGAAFYIRWDLALITVLLVPSFLFVSKLFASRFRSAAGRERLSNGSMNSVVEESLSNQALVQSYNRQQTEAVRLHKVGRTWMTAKLSEARLAVGYGPVVQVLETICLLVIIGVGAWQIVQGRLTIGGLIAFAAYLGYLYPTIQNLGQIALTVSEAGAGADRVIEVLKSKPSVADKPGAIEIGRGQGRVEFANVCFTYDGRANATLTDLSFAVGPGDVLVCTGPSGSGKSTMAKLLLRFYDPAEGSITIDGHDLRDLTLRSLRENITVLHQESLLFSGTVRENIAYGRPGATLEEIVEAAIVADAHEFIEELPQGYETPMGQRGRLVSGGQRQRVAIARALLRDAPILILDEPMTGLDPAGAARVMTPLRRLMDGRTTILITHDLRLVPHSTHTIVFGTAGEEVPLSVNGHHEPLPLADTACGCKDHRRHRTTVEAHRLA</sequence>
<dbReference type="Pfam" id="PF00005">
    <property type="entry name" value="ABC_tran"/>
    <property type="match status" value="1"/>
</dbReference>
<dbReference type="CDD" id="cd18564">
    <property type="entry name" value="ABC_6TM_exporter_like"/>
    <property type="match status" value="1"/>
</dbReference>
<dbReference type="GO" id="GO:0015421">
    <property type="term" value="F:ABC-type oligopeptide transporter activity"/>
    <property type="evidence" value="ECO:0007669"/>
    <property type="project" value="TreeGrafter"/>
</dbReference>
<feature type="transmembrane region" description="Helical" evidence="11">
    <location>
        <begin position="281"/>
        <end position="298"/>
    </location>
</feature>
<dbReference type="GO" id="GO:0016887">
    <property type="term" value="F:ATP hydrolysis activity"/>
    <property type="evidence" value="ECO:0007669"/>
    <property type="project" value="InterPro"/>
</dbReference>
<evidence type="ECO:0000256" key="5">
    <source>
        <dbReference type="ARBA" id="ARBA00022692"/>
    </source>
</evidence>
<evidence type="ECO:0000256" key="2">
    <source>
        <dbReference type="ARBA" id="ARBA00022448"/>
    </source>
</evidence>
<evidence type="ECO:0000256" key="3">
    <source>
        <dbReference type="ARBA" id="ARBA00022475"/>
    </source>
</evidence>
<dbReference type="PROSITE" id="PS50929">
    <property type="entry name" value="ABC_TM1F"/>
    <property type="match status" value="1"/>
</dbReference>
<evidence type="ECO:0000256" key="9">
    <source>
        <dbReference type="ARBA" id="ARBA00023136"/>
    </source>
</evidence>
<comment type="similarity">
    <text evidence="10">Belongs to the ABC transporter superfamily. Siderophore-Fe(3+) uptake transporter (SIUT) (TC 3.A.1.21) family.</text>
</comment>
<evidence type="ECO:0000256" key="10">
    <source>
        <dbReference type="ARBA" id="ARBA00023455"/>
    </source>
</evidence>
<organism evidence="14 15">
    <name type="scientific">Sinosporangium siamense</name>
    <dbReference type="NCBI Taxonomy" id="1367973"/>
    <lineage>
        <taxon>Bacteria</taxon>
        <taxon>Bacillati</taxon>
        <taxon>Actinomycetota</taxon>
        <taxon>Actinomycetes</taxon>
        <taxon>Streptosporangiales</taxon>
        <taxon>Streptosporangiaceae</taxon>
        <taxon>Sinosporangium</taxon>
    </lineage>
</organism>
<keyword evidence="8 11" id="KW-1133">Transmembrane helix</keyword>